<accession>A0A4E0REY1</accession>
<comment type="caution">
    <text evidence="1">The sequence shown here is derived from an EMBL/GenBank/DDBJ whole genome shotgun (WGS) entry which is preliminary data.</text>
</comment>
<protein>
    <submittedName>
        <fullName evidence="1">Uncharacterized protein</fullName>
    </submittedName>
</protein>
<evidence type="ECO:0000313" key="2">
    <source>
        <dbReference type="Proteomes" id="UP000030428"/>
    </source>
</evidence>
<dbReference type="AlphaFoldDB" id="A0A4E0REY1"/>
<name>A0A4E0REY1_9GAMM</name>
<evidence type="ECO:0000313" key="1">
    <source>
        <dbReference type="EMBL" id="TGO02356.1"/>
    </source>
</evidence>
<proteinExistence type="predicted"/>
<dbReference type="Proteomes" id="UP000030428">
    <property type="component" value="Unassembled WGS sequence"/>
</dbReference>
<sequence length="71" mass="8154">MFISDVEESIGKTFKMIHVKVPSPKTYKNVLPIDLTSIESYLRQTIDTHGQIIEQFKKVPVINDDVYMLAV</sequence>
<keyword evidence="2" id="KW-1185">Reference proteome</keyword>
<dbReference type="EMBL" id="JSZA02000154">
    <property type="protein sequence ID" value="TGO02356.1"/>
    <property type="molecule type" value="Genomic_DNA"/>
</dbReference>
<gene>
    <name evidence="1" type="ORF">PN36_26410</name>
</gene>
<organism evidence="1 2">
    <name type="scientific">Candidatus Thiomargarita nelsonii</name>
    <dbReference type="NCBI Taxonomy" id="1003181"/>
    <lineage>
        <taxon>Bacteria</taxon>
        <taxon>Pseudomonadati</taxon>
        <taxon>Pseudomonadota</taxon>
        <taxon>Gammaproteobacteria</taxon>
        <taxon>Thiotrichales</taxon>
        <taxon>Thiotrichaceae</taxon>
        <taxon>Thiomargarita</taxon>
    </lineage>
</organism>
<reference evidence="1 2" key="1">
    <citation type="journal article" date="2016" name="Front. Microbiol.">
        <title>Single-Cell (Meta-)Genomics of a Dimorphic Candidatus Thiomargarita nelsonii Reveals Genomic Plasticity.</title>
        <authorList>
            <person name="Flood B.E."/>
            <person name="Fliss P."/>
            <person name="Jones D.S."/>
            <person name="Dick G.J."/>
            <person name="Jain S."/>
            <person name="Kaster A.K."/>
            <person name="Winkel M."/>
            <person name="Mussmann M."/>
            <person name="Bailey J."/>
        </authorList>
    </citation>
    <scope>NUCLEOTIDE SEQUENCE [LARGE SCALE GENOMIC DNA]</scope>
    <source>
        <strain evidence="1">Hydrate Ridge</strain>
    </source>
</reference>